<dbReference type="PROSITE" id="PS50943">
    <property type="entry name" value="HTH_CROC1"/>
    <property type="match status" value="1"/>
</dbReference>
<dbReference type="EMBL" id="BAAANN010000016">
    <property type="protein sequence ID" value="GAA1966103.1"/>
    <property type="molecule type" value="Genomic_DNA"/>
</dbReference>
<dbReference type="InterPro" id="IPR043917">
    <property type="entry name" value="DUF5753"/>
</dbReference>
<sequence length="271" mass="29815">MTSRELSRKLGWSHATISFIESGSRPPTPFDVATYLGGCGPVKKADYEWLVQLASEPDDSSLTLPNGPELRQELRSLIVQESLAHTIDCYEPRVVPGLLQSESYIRELLSLFSSVSAEVREVRVQARLARQGLLHRAKPPQCTFFIQENALRTTIGTASIMNEQILYLMLTGSQKHCTLRVVPDSAGPFSALNTLRLMDYEKHPSVGYTEGQGVGIFVEKPSDIVAYRTILSKLDHAALDEEESRAWLADLAGAYDRAEAAPSCPPPTSPG</sequence>
<reference evidence="2 3" key="1">
    <citation type="journal article" date="2019" name="Int. J. Syst. Evol. Microbiol.">
        <title>The Global Catalogue of Microorganisms (GCM) 10K type strain sequencing project: providing services to taxonomists for standard genome sequencing and annotation.</title>
        <authorList>
            <consortium name="The Broad Institute Genomics Platform"/>
            <consortium name="The Broad Institute Genome Sequencing Center for Infectious Disease"/>
            <person name="Wu L."/>
            <person name="Ma J."/>
        </authorList>
    </citation>
    <scope>NUCLEOTIDE SEQUENCE [LARGE SCALE GENOMIC DNA]</scope>
    <source>
        <strain evidence="2 3">JCM 14545</strain>
    </source>
</reference>
<accession>A0ABN2RA91</accession>
<organism evidence="2 3">
    <name type="scientific">Amycolatopsis minnesotensis</name>
    <dbReference type="NCBI Taxonomy" id="337894"/>
    <lineage>
        <taxon>Bacteria</taxon>
        <taxon>Bacillati</taxon>
        <taxon>Actinomycetota</taxon>
        <taxon>Actinomycetes</taxon>
        <taxon>Pseudonocardiales</taxon>
        <taxon>Pseudonocardiaceae</taxon>
        <taxon>Amycolatopsis</taxon>
    </lineage>
</organism>
<name>A0ABN2RA91_9PSEU</name>
<gene>
    <name evidence="2" type="ORF">GCM10009754_43140</name>
</gene>
<dbReference type="Pfam" id="PF19054">
    <property type="entry name" value="DUF5753"/>
    <property type="match status" value="1"/>
</dbReference>
<evidence type="ECO:0000313" key="3">
    <source>
        <dbReference type="Proteomes" id="UP001501116"/>
    </source>
</evidence>
<protein>
    <submittedName>
        <fullName evidence="2">Helix-turn-helix transcriptional regulator</fullName>
    </submittedName>
</protein>
<dbReference type="Pfam" id="PF01381">
    <property type="entry name" value="HTH_3"/>
    <property type="match status" value="1"/>
</dbReference>
<dbReference type="InterPro" id="IPR001387">
    <property type="entry name" value="Cro/C1-type_HTH"/>
</dbReference>
<evidence type="ECO:0000313" key="2">
    <source>
        <dbReference type="EMBL" id="GAA1966103.1"/>
    </source>
</evidence>
<keyword evidence="3" id="KW-1185">Reference proteome</keyword>
<evidence type="ECO:0000259" key="1">
    <source>
        <dbReference type="PROSITE" id="PS50943"/>
    </source>
</evidence>
<comment type="caution">
    <text evidence="2">The sequence shown here is derived from an EMBL/GenBank/DDBJ whole genome shotgun (WGS) entry which is preliminary data.</text>
</comment>
<proteinExistence type="predicted"/>
<dbReference type="Proteomes" id="UP001501116">
    <property type="component" value="Unassembled WGS sequence"/>
</dbReference>
<feature type="domain" description="HTH cro/C1-type" evidence="1">
    <location>
        <begin position="1"/>
        <end position="28"/>
    </location>
</feature>
<dbReference type="CDD" id="cd00093">
    <property type="entry name" value="HTH_XRE"/>
    <property type="match status" value="1"/>
</dbReference>